<accession>A0A839JYN4</accession>
<dbReference type="Gene3D" id="1.10.3720.10">
    <property type="entry name" value="MetI-like"/>
    <property type="match status" value="1"/>
</dbReference>
<gene>
    <name evidence="9" type="ORF">H0486_06550</name>
</gene>
<name>A0A839JYN4_9FIRM</name>
<comment type="similarity">
    <text evidence="7">Belongs to the binding-protein-dependent transport system permease family.</text>
</comment>
<evidence type="ECO:0000256" key="4">
    <source>
        <dbReference type="ARBA" id="ARBA00022692"/>
    </source>
</evidence>
<evidence type="ECO:0000256" key="1">
    <source>
        <dbReference type="ARBA" id="ARBA00004651"/>
    </source>
</evidence>
<dbReference type="GO" id="GO:0055085">
    <property type="term" value="P:transmembrane transport"/>
    <property type="evidence" value="ECO:0007669"/>
    <property type="project" value="InterPro"/>
</dbReference>
<dbReference type="PROSITE" id="PS50928">
    <property type="entry name" value="ABC_TM1"/>
    <property type="match status" value="1"/>
</dbReference>
<keyword evidence="4 7" id="KW-0812">Transmembrane</keyword>
<keyword evidence="2 7" id="KW-0813">Transport</keyword>
<feature type="transmembrane region" description="Helical" evidence="7">
    <location>
        <begin position="241"/>
        <end position="259"/>
    </location>
</feature>
<dbReference type="CDD" id="cd06261">
    <property type="entry name" value="TM_PBP2"/>
    <property type="match status" value="1"/>
</dbReference>
<dbReference type="PANTHER" id="PTHR30193:SF37">
    <property type="entry name" value="INNER MEMBRANE ABC TRANSPORTER PERMEASE PROTEIN YCJO"/>
    <property type="match status" value="1"/>
</dbReference>
<dbReference type="GO" id="GO:0005886">
    <property type="term" value="C:plasma membrane"/>
    <property type="evidence" value="ECO:0007669"/>
    <property type="project" value="UniProtKB-SubCell"/>
</dbReference>
<feature type="transmembrane region" description="Helical" evidence="7">
    <location>
        <begin position="215"/>
        <end position="235"/>
    </location>
</feature>
<dbReference type="Pfam" id="PF00528">
    <property type="entry name" value="BPD_transp_1"/>
    <property type="match status" value="1"/>
</dbReference>
<dbReference type="EMBL" id="JACEGA010000001">
    <property type="protein sequence ID" value="MBB2182530.1"/>
    <property type="molecule type" value="Genomic_DNA"/>
</dbReference>
<evidence type="ECO:0000256" key="6">
    <source>
        <dbReference type="ARBA" id="ARBA00023136"/>
    </source>
</evidence>
<evidence type="ECO:0000313" key="10">
    <source>
        <dbReference type="Proteomes" id="UP000574276"/>
    </source>
</evidence>
<feature type="domain" description="ABC transmembrane type-1" evidence="8">
    <location>
        <begin position="75"/>
        <end position="289"/>
    </location>
</feature>
<evidence type="ECO:0000256" key="3">
    <source>
        <dbReference type="ARBA" id="ARBA00022475"/>
    </source>
</evidence>
<keyword evidence="5 7" id="KW-1133">Transmembrane helix</keyword>
<evidence type="ECO:0000256" key="5">
    <source>
        <dbReference type="ARBA" id="ARBA00022989"/>
    </source>
</evidence>
<dbReference type="InterPro" id="IPR000515">
    <property type="entry name" value="MetI-like"/>
</dbReference>
<dbReference type="InterPro" id="IPR035906">
    <property type="entry name" value="MetI-like_sf"/>
</dbReference>
<feature type="transmembrane region" description="Helical" evidence="7">
    <location>
        <begin position="271"/>
        <end position="291"/>
    </location>
</feature>
<comment type="subcellular location">
    <subcellularLocation>
        <location evidence="1 7">Cell membrane</location>
        <topology evidence="1 7">Multi-pass membrane protein</topology>
    </subcellularLocation>
</comment>
<dbReference type="AlphaFoldDB" id="A0A839JYN4"/>
<evidence type="ECO:0000256" key="7">
    <source>
        <dbReference type="RuleBase" id="RU363032"/>
    </source>
</evidence>
<keyword evidence="3" id="KW-1003">Cell membrane</keyword>
<keyword evidence="6 7" id="KW-0472">Membrane</keyword>
<sequence length="301" mass="33686">MKLSAMAKREEKWALIFVAAPVIGFLLFMAYPIIFAFFTSLTTWNGAKGLAGMLDRFCGFDNYIKLFGDAKFWKTLLTTTIYLIGIPIGMILGLLLAMGMNRKIPGVRVLRTMYYVPVISSLVAVSILWAWVYNYDYGLLNVIIKSLTGLHGPNWLGDEVLIKVSMIIFMVWKGLGTSIILYLAGLQNIPRSYYEAAMVDGANGFQKFKNITLPLLSPVTFYIMITTLIGGFQVFVEVQVMTTNGGIGYSAATMVYYLYQKAFESYQLGYASAIAIILALIIFVITAINFWGQDKWVKTID</sequence>
<feature type="transmembrane region" description="Helical" evidence="7">
    <location>
        <begin position="112"/>
        <end position="132"/>
    </location>
</feature>
<organism evidence="9 10">
    <name type="scientific">Variimorphobacter saccharofermentans</name>
    <dbReference type="NCBI Taxonomy" id="2755051"/>
    <lineage>
        <taxon>Bacteria</taxon>
        <taxon>Bacillati</taxon>
        <taxon>Bacillota</taxon>
        <taxon>Clostridia</taxon>
        <taxon>Lachnospirales</taxon>
        <taxon>Lachnospiraceae</taxon>
        <taxon>Variimorphobacter</taxon>
    </lineage>
</organism>
<proteinExistence type="inferred from homology"/>
<evidence type="ECO:0000313" key="9">
    <source>
        <dbReference type="EMBL" id="MBB2182530.1"/>
    </source>
</evidence>
<evidence type="ECO:0000259" key="8">
    <source>
        <dbReference type="PROSITE" id="PS50928"/>
    </source>
</evidence>
<feature type="transmembrane region" description="Helical" evidence="7">
    <location>
        <begin position="160"/>
        <end position="184"/>
    </location>
</feature>
<dbReference type="SUPFAM" id="SSF161098">
    <property type="entry name" value="MetI-like"/>
    <property type="match status" value="1"/>
</dbReference>
<dbReference type="PANTHER" id="PTHR30193">
    <property type="entry name" value="ABC TRANSPORTER PERMEASE PROTEIN"/>
    <property type="match status" value="1"/>
</dbReference>
<evidence type="ECO:0000256" key="2">
    <source>
        <dbReference type="ARBA" id="ARBA00022448"/>
    </source>
</evidence>
<dbReference type="Proteomes" id="UP000574276">
    <property type="component" value="Unassembled WGS sequence"/>
</dbReference>
<reference evidence="9 10" key="1">
    <citation type="submission" date="2020-07" db="EMBL/GenBank/DDBJ databases">
        <title>Characterization and genome sequencing of isolate MD1, a novel member within the family Lachnospiraceae.</title>
        <authorList>
            <person name="Rettenmaier R."/>
            <person name="Di Bello L."/>
            <person name="Zinser C."/>
            <person name="Scheitz K."/>
            <person name="Liebl W."/>
            <person name="Zverlov V."/>
        </authorList>
    </citation>
    <scope>NUCLEOTIDE SEQUENCE [LARGE SCALE GENOMIC DNA]</scope>
    <source>
        <strain evidence="9 10">MD1</strain>
    </source>
</reference>
<feature type="transmembrane region" description="Helical" evidence="7">
    <location>
        <begin position="81"/>
        <end position="100"/>
    </location>
</feature>
<dbReference type="InterPro" id="IPR051393">
    <property type="entry name" value="ABC_transporter_permease"/>
</dbReference>
<comment type="caution">
    <text evidence="9">The sequence shown here is derived from an EMBL/GenBank/DDBJ whole genome shotgun (WGS) entry which is preliminary data.</text>
</comment>
<protein>
    <submittedName>
        <fullName evidence="9">Sugar ABC transporter permease</fullName>
    </submittedName>
</protein>
<feature type="transmembrane region" description="Helical" evidence="7">
    <location>
        <begin position="12"/>
        <end position="38"/>
    </location>
</feature>
<keyword evidence="10" id="KW-1185">Reference proteome</keyword>